<sequence>MIVTFMTVGLAFLTAAGLNYFAVKEEGFIDSE</sequence>
<gene>
    <name evidence="1" type="ORF">EV146_10431</name>
</gene>
<name>A0A4R2BIX9_9BACI</name>
<dbReference type="AlphaFoldDB" id="A0A4R2BIX9"/>
<reference evidence="1 2" key="1">
    <citation type="journal article" date="2015" name="Stand. Genomic Sci.">
        <title>Genomic Encyclopedia of Bacterial and Archaeal Type Strains, Phase III: the genomes of soil and plant-associated and newly described type strains.</title>
        <authorList>
            <person name="Whitman W.B."/>
            <person name="Woyke T."/>
            <person name="Klenk H.P."/>
            <person name="Zhou Y."/>
            <person name="Lilburn T.G."/>
            <person name="Beck B.J."/>
            <person name="De Vos P."/>
            <person name="Vandamme P."/>
            <person name="Eisen J.A."/>
            <person name="Garrity G."/>
            <person name="Hugenholtz P."/>
            <person name="Kyrpides N.C."/>
        </authorList>
    </citation>
    <scope>NUCLEOTIDE SEQUENCE [LARGE SCALE GENOMIC DNA]</scope>
    <source>
        <strain evidence="1 2">CV53</strain>
    </source>
</reference>
<organism evidence="1 2">
    <name type="scientific">Mesobacillus foraminis</name>
    <dbReference type="NCBI Taxonomy" id="279826"/>
    <lineage>
        <taxon>Bacteria</taxon>
        <taxon>Bacillati</taxon>
        <taxon>Bacillota</taxon>
        <taxon>Bacilli</taxon>
        <taxon>Bacillales</taxon>
        <taxon>Bacillaceae</taxon>
        <taxon>Mesobacillus</taxon>
    </lineage>
</organism>
<evidence type="ECO:0000313" key="2">
    <source>
        <dbReference type="Proteomes" id="UP000295689"/>
    </source>
</evidence>
<evidence type="ECO:0000313" key="1">
    <source>
        <dbReference type="EMBL" id="TCN25924.1"/>
    </source>
</evidence>
<protein>
    <submittedName>
        <fullName evidence="1">Uncharacterized protein</fullName>
    </submittedName>
</protein>
<dbReference type="EMBL" id="SLVV01000004">
    <property type="protein sequence ID" value="TCN25924.1"/>
    <property type="molecule type" value="Genomic_DNA"/>
</dbReference>
<proteinExistence type="predicted"/>
<comment type="caution">
    <text evidence="1">The sequence shown here is derived from an EMBL/GenBank/DDBJ whole genome shotgun (WGS) entry which is preliminary data.</text>
</comment>
<accession>A0A4R2BIX9</accession>
<dbReference type="Proteomes" id="UP000295689">
    <property type="component" value="Unassembled WGS sequence"/>
</dbReference>
<keyword evidence="2" id="KW-1185">Reference proteome</keyword>